<dbReference type="GO" id="GO:0048544">
    <property type="term" value="P:recognition of pollen"/>
    <property type="evidence" value="ECO:0007669"/>
    <property type="project" value="InterPro"/>
</dbReference>
<dbReference type="PANTHER" id="PTHR32444:SF183">
    <property type="entry name" value="APPLE DOMAIN-CONTAINING PROTEIN"/>
    <property type="match status" value="1"/>
</dbReference>
<feature type="binding site" evidence="14">
    <location>
        <position position="531"/>
    </location>
    <ligand>
        <name>ATP</name>
        <dbReference type="ChEBI" id="CHEBI:30616"/>
    </ligand>
</feature>
<comment type="catalytic activity">
    <reaction evidence="12">
        <text>L-threonyl-[protein] + ATP = O-phospho-L-threonyl-[protein] + ADP + H(+)</text>
        <dbReference type="Rhea" id="RHEA:46608"/>
        <dbReference type="Rhea" id="RHEA-COMP:11060"/>
        <dbReference type="Rhea" id="RHEA-COMP:11605"/>
        <dbReference type="ChEBI" id="CHEBI:15378"/>
        <dbReference type="ChEBI" id="CHEBI:30013"/>
        <dbReference type="ChEBI" id="CHEBI:30616"/>
        <dbReference type="ChEBI" id="CHEBI:61977"/>
        <dbReference type="ChEBI" id="CHEBI:456216"/>
        <dbReference type="EC" id="2.7.11.1"/>
    </reaction>
</comment>
<dbReference type="PROSITE" id="PS50927">
    <property type="entry name" value="BULB_LECTIN"/>
    <property type="match status" value="1"/>
</dbReference>
<evidence type="ECO:0000256" key="2">
    <source>
        <dbReference type="ARBA" id="ARBA00022527"/>
    </source>
</evidence>
<dbReference type="FunFam" id="2.90.10.10:FF:000005">
    <property type="entry name" value="G-type lectin S-receptor-like serine/threonine-protein kinase"/>
    <property type="match status" value="1"/>
</dbReference>
<dbReference type="InterPro" id="IPR036426">
    <property type="entry name" value="Bulb-type_lectin_dom_sf"/>
</dbReference>
<evidence type="ECO:0000256" key="7">
    <source>
        <dbReference type="ARBA" id="ARBA00022777"/>
    </source>
</evidence>
<dbReference type="AlphaFoldDB" id="A0AAE1M6W7"/>
<dbReference type="GO" id="GO:0004674">
    <property type="term" value="F:protein serine/threonine kinase activity"/>
    <property type="evidence" value="ECO:0007669"/>
    <property type="project" value="UniProtKB-KW"/>
</dbReference>
<comment type="caution">
    <text evidence="20">The sequence shown here is derived from an EMBL/GenBank/DDBJ whole genome shotgun (WGS) entry which is preliminary data.</text>
</comment>
<evidence type="ECO:0000256" key="9">
    <source>
        <dbReference type="ARBA" id="ARBA00023157"/>
    </source>
</evidence>
<keyword evidence="3" id="KW-0597">Phosphoprotein</keyword>
<dbReference type="InterPro" id="IPR011009">
    <property type="entry name" value="Kinase-like_dom_sf"/>
</dbReference>
<evidence type="ECO:0000256" key="1">
    <source>
        <dbReference type="ARBA" id="ARBA00012513"/>
    </source>
</evidence>
<dbReference type="FunFam" id="3.30.200.20:FF:000195">
    <property type="entry name" value="G-type lectin S-receptor-like serine/threonine-protein kinase"/>
    <property type="match status" value="1"/>
</dbReference>
<gene>
    <name evidence="20" type="ORF">QN277_008676</name>
</gene>
<dbReference type="Pfam" id="PF08276">
    <property type="entry name" value="PAN_2"/>
    <property type="match status" value="1"/>
</dbReference>
<accession>A0AAE1M6W7</accession>
<keyword evidence="4" id="KW-0808">Transferase</keyword>
<name>A0AAE1M6W7_9FABA</name>
<dbReference type="SUPFAM" id="SSF56112">
    <property type="entry name" value="Protein kinase-like (PK-like)"/>
    <property type="match status" value="1"/>
</dbReference>
<dbReference type="Pfam" id="PF01453">
    <property type="entry name" value="B_lectin"/>
    <property type="match status" value="1"/>
</dbReference>
<feature type="domain" description="Apple" evidence="19">
    <location>
        <begin position="347"/>
        <end position="428"/>
    </location>
</feature>
<evidence type="ECO:0000256" key="14">
    <source>
        <dbReference type="PROSITE-ProRule" id="PRU10141"/>
    </source>
</evidence>
<evidence type="ECO:0000256" key="5">
    <source>
        <dbReference type="ARBA" id="ARBA00022729"/>
    </source>
</evidence>
<dbReference type="Gene3D" id="2.90.10.10">
    <property type="entry name" value="Bulb-type lectin domain"/>
    <property type="match status" value="1"/>
</dbReference>
<comment type="catalytic activity">
    <reaction evidence="13">
        <text>L-seryl-[protein] + ATP = O-phospho-L-seryl-[protein] + ADP + H(+)</text>
        <dbReference type="Rhea" id="RHEA:17989"/>
        <dbReference type="Rhea" id="RHEA-COMP:9863"/>
        <dbReference type="Rhea" id="RHEA-COMP:11604"/>
        <dbReference type="ChEBI" id="CHEBI:15378"/>
        <dbReference type="ChEBI" id="CHEBI:29999"/>
        <dbReference type="ChEBI" id="CHEBI:30616"/>
        <dbReference type="ChEBI" id="CHEBI:83421"/>
        <dbReference type="ChEBI" id="CHEBI:456216"/>
        <dbReference type="EC" id="2.7.11.1"/>
    </reaction>
</comment>
<feature type="domain" description="Protein kinase" evidence="17">
    <location>
        <begin position="503"/>
        <end position="610"/>
    </location>
</feature>
<evidence type="ECO:0000256" key="3">
    <source>
        <dbReference type="ARBA" id="ARBA00022553"/>
    </source>
</evidence>
<evidence type="ECO:0000256" key="12">
    <source>
        <dbReference type="ARBA" id="ARBA00047899"/>
    </source>
</evidence>
<dbReference type="Pfam" id="PF07714">
    <property type="entry name" value="PK_Tyr_Ser-Thr"/>
    <property type="match status" value="1"/>
</dbReference>
<dbReference type="PROSITE" id="PS50948">
    <property type="entry name" value="PAN"/>
    <property type="match status" value="1"/>
</dbReference>
<dbReference type="InterPro" id="IPR017441">
    <property type="entry name" value="Protein_kinase_ATP_BS"/>
</dbReference>
<dbReference type="InterPro" id="IPR000719">
    <property type="entry name" value="Prot_kinase_dom"/>
</dbReference>
<evidence type="ECO:0000256" key="16">
    <source>
        <dbReference type="SAM" id="SignalP"/>
    </source>
</evidence>
<reference evidence="20" key="1">
    <citation type="submission" date="2023-10" db="EMBL/GenBank/DDBJ databases">
        <title>Chromosome-level genome of the transformable northern wattle, Acacia crassicarpa.</title>
        <authorList>
            <person name="Massaro I."/>
            <person name="Sinha N.R."/>
            <person name="Poethig S."/>
            <person name="Leichty A.R."/>
        </authorList>
    </citation>
    <scope>NUCLEOTIDE SEQUENCE</scope>
    <source>
        <strain evidence="20">Acra3RX</strain>
        <tissue evidence="20">Leaf</tissue>
    </source>
</reference>
<proteinExistence type="predicted"/>
<dbReference type="InterPro" id="IPR001480">
    <property type="entry name" value="Bulb-type_lectin_dom"/>
</dbReference>
<evidence type="ECO:0000259" key="18">
    <source>
        <dbReference type="PROSITE" id="PS50927"/>
    </source>
</evidence>
<feature type="signal peptide" evidence="16">
    <location>
        <begin position="1"/>
        <end position="22"/>
    </location>
</feature>
<dbReference type="SMART" id="SM00219">
    <property type="entry name" value="TyrKc"/>
    <property type="match status" value="1"/>
</dbReference>
<keyword evidence="15" id="KW-0472">Membrane</keyword>
<evidence type="ECO:0000259" key="19">
    <source>
        <dbReference type="PROSITE" id="PS50948"/>
    </source>
</evidence>
<dbReference type="CDD" id="cd01098">
    <property type="entry name" value="PAN_AP_plant"/>
    <property type="match status" value="1"/>
</dbReference>
<protein>
    <recommendedName>
        <fullName evidence="1">non-specific serine/threonine protein kinase</fullName>
        <ecNumber evidence="1">2.7.11.1</ecNumber>
    </recommendedName>
</protein>
<dbReference type="GO" id="GO:0005524">
    <property type="term" value="F:ATP binding"/>
    <property type="evidence" value="ECO:0007669"/>
    <property type="project" value="UniProtKB-UniRule"/>
</dbReference>
<feature type="chain" id="PRO_5042133744" description="non-specific serine/threonine protein kinase" evidence="16">
    <location>
        <begin position="23"/>
        <end position="610"/>
    </location>
</feature>
<dbReference type="GO" id="GO:0004713">
    <property type="term" value="F:protein tyrosine kinase activity"/>
    <property type="evidence" value="ECO:0007669"/>
    <property type="project" value="InterPro"/>
</dbReference>
<dbReference type="Gene3D" id="3.30.200.20">
    <property type="entry name" value="Phosphorylase Kinase, domain 1"/>
    <property type="match status" value="1"/>
</dbReference>
<keyword evidence="11" id="KW-0325">Glycoprotein</keyword>
<dbReference type="EMBL" id="JAWXYG010000013">
    <property type="protein sequence ID" value="KAK4255712.1"/>
    <property type="molecule type" value="Genomic_DNA"/>
</dbReference>
<evidence type="ECO:0000256" key="4">
    <source>
        <dbReference type="ARBA" id="ARBA00022679"/>
    </source>
</evidence>
<dbReference type="FunFam" id="3.50.4.10:FF:000002">
    <property type="entry name" value="G-type lectin S-receptor-like serine/threonine-protein kinase"/>
    <property type="match status" value="1"/>
</dbReference>
<keyword evidence="8 14" id="KW-0067">ATP-binding</keyword>
<evidence type="ECO:0000256" key="11">
    <source>
        <dbReference type="ARBA" id="ARBA00023180"/>
    </source>
</evidence>
<organism evidence="20 21">
    <name type="scientific">Acacia crassicarpa</name>
    <name type="common">northern wattle</name>
    <dbReference type="NCBI Taxonomy" id="499986"/>
    <lineage>
        <taxon>Eukaryota</taxon>
        <taxon>Viridiplantae</taxon>
        <taxon>Streptophyta</taxon>
        <taxon>Embryophyta</taxon>
        <taxon>Tracheophyta</taxon>
        <taxon>Spermatophyta</taxon>
        <taxon>Magnoliopsida</taxon>
        <taxon>eudicotyledons</taxon>
        <taxon>Gunneridae</taxon>
        <taxon>Pentapetalae</taxon>
        <taxon>rosids</taxon>
        <taxon>fabids</taxon>
        <taxon>Fabales</taxon>
        <taxon>Fabaceae</taxon>
        <taxon>Caesalpinioideae</taxon>
        <taxon>mimosoid clade</taxon>
        <taxon>Acacieae</taxon>
        <taxon>Acacia</taxon>
    </lineage>
</organism>
<feature type="domain" description="Bulb-type lectin" evidence="18">
    <location>
        <begin position="23"/>
        <end position="149"/>
    </location>
</feature>
<dbReference type="CDD" id="cd00028">
    <property type="entry name" value="B_lectin"/>
    <property type="match status" value="1"/>
</dbReference>
<evidence type="ECO:0000256" key="8">
    <source>
        <dbReference type="ARBA" id="ARBA00022840"/>
    </source>
</evidence>
<dbReference type="InterPro" id="IPR001245">
    <property type="entry name" value="Ser-Thr/Tyr_kinase_cat_dom"/>
</dbReference>
<keyword evidence="10" id="KW-0675">Receptor</keyword>
<keyword evidence="15" id="KW-0812">Transmembrane</keyword>
<dbReference type="Gene3D" id="3.50.4.10">
    <property type="entry name" value="Hepatocyte Growth Factor"/>
    <property type="match status" value="1"/>
</dbReference>
<dbReference type="SMART" id="SM00108">
    <property type="entry name" value="B_lectin"/>
    <property type="match status" value="1"/>
</dbReference>
<dbReference type="Proteomes" id="UP001293593">
    <property type="component" value="Unassembled WGS sequence"/>
</dbReference>
<evidence type="ECO:0000256" key="15">
    <source>
        <dbReference type="SAM" id="Phobius"/>
    </source>
</evidence>
<dbReference type="EC" id="2.7.11.1" evidence="1"/>
<keyword evidence="2" id="KW-0723">Serine/threonine-protein kinase</keyword>
<feature type="transmembrane region" description="Helical" evidence="15">
    <location>
        <begin position="450"/>
        <end position="474"/>
    </location>
</feature>
<evidence type="ECO:0000313" key="20">
    <source>
        <dbReference type="EMBL" id="KAK4255712.1"/>
    </source>
</evidence>
<keyword evidence="6 14" id="KW-0547">Nucleotide-binding</keyword>
<sequence length="610" mass="68431">MESFRVLYLYFLLICFIKPFTSQDIIAPGNLLRDGETLVSSSGFFELGFFSPGSSNGRYLGAWYKKSPSTIFWVANRDKPLNNGRRNGVLELNDQGVLLLLDSTNNNTVWSSNYSSTRNRAYNPFAQLLDSGNLVVENGYGSSNGGNLDQLLWQSFDHPCDTIMPGMKLGWDQETGLDRFVSSWKSSDNPGRGDYVVKIDRRGYPQSVQLKGSKLMVRAGSWNGFAFTGFSNHNPNPVINAEFVLNEKEVYYKFDLMNNSVFSRFIMNPSGTGQIFYWEIQTSSWQLVTTGPPDLCDNYAWCSANSICNIDNNPVCECLKGYEPKNIKEWNVSNWSSGCTRKVALSCDASDGFIKYTGIKLPDTSSSWYNTTMDLEECMRSCLQNCSCKAYSNVDIRGEGSGCLIWLDQLLDMRQFPAGGQDIYVRVSASELVSDHYRNKGRGSIAKKKLVGVAVGSAIFVMSLMLLGLILIIIKRKRQNSGKNVMDIPIFDLSVMIKATDNFSTLNKLGEGGFGLVYKGTLEDGKELAVKRLSTKSGQGLQELKNEVVLIAKLQHRNLVKLLGCCIEGEEKLLIYEYMSNKSLDNFIFDETHSNRLDWPKRWHIIHGIA</sequence>
<dbReference type="SMART" id="SM00473">
    <property type="entry name" value="PAN_AP"/>
    <property type="match status" value="1"/>
</dbReference>
<dbReference type="InterPro" id="IPR020635">
    <property type="entry name" value="Tyr_kinase_cat_dom"/>
</dbReference>
<keyword evidence="5 16" id="KW-0732">Signal</keyword>
<dbReference type="SUPFAM" id="SSF51110">
    <property type="entry name" value="alpha-D-mannose-specific plant lectins"/>
    <property type="match status" value="1"/>
</dbReference>
<evidence type="ECO:0000256" key="13">
    <source>
        <dbReference type="ARBA" id="ARBA00048679"/>
    </source>
</evidence>
<dbReference type="PANTHER" id="PTHR32444">
    <property type="entry name" value="BULB-TYPE LECTIN DOMAIN-CONTAINING PROTEIN"/>
    <property type="match status" value="1"/>
</dbReference>
<dbReference type="InterPro" id="IPR003609">
    <property type="entry name" value="Pan_app"/>
</dbReference>
<dbReference type="InterPro" id="IPR000858">
    <property type="entry name" value="S_locus_glycoprot_dom"/>
</dbReference>
<evidence type="ECO:0000259" key="17">
    <source>
        <dbReference type="PROSITE" id="PS50011"/>
    </source>
</evidence>
<keyword evidence="21" id="KW-1185">Reference proteome</keyword>
<dbReference type="Pfam" id="PF00954">
    <property type="entry name" value="S_locus_glycop"/>
    <property type="match status" value="1"/>
</dbReference>
<keyword evidence="15" id="KW-1133">Transmembrane helix</keyword>
<keyword evidence="9" id="KW-1015">Disulfide bond</keyword>
<dbReference type="PROSITE" id="PS00107">
    <property type="entry name" value="PROTEIN_KINASE_ATP"/>
    <property type="match status" value="1"/>
</dbReference>
<keyword evidence="7" id="KW-0418">Kinase</keyword>
<evidence type="ECO:0000313" key="21">
    <source>
        <dbReference type="Proteomes" id="UP001293593"/>
    </source>
</evidence>
<evidence type="ECO:0000256" key="6">
    <source>
        <dbReference type="ARBA" id="ARBA00022741"/>
    </source>
</evidence>
<evidence type="ECO:0000256" key="10">
    <source>
        <dbReference type="ARBA" id="ARBA00023170"/>
    </source>
</evidence>
<dbReference type="PROSITE" id="PS50011">
    <property type="entry name" value="PROTEIN_KINASE_DOM"/>
    <property type="match status" value="1"/>
</dbReference>